<feature type="transmembrane region" description="Helical" evidence="2">
    <location>
        <begin position="76"/>
        <end position="97"/>
    </location>
</feature>
<comment type="caution">
    <text evidence="3">The sequence shown here is derived from an EMBL/GenBank/DDBJ whole genome shotgun (WGS) entry which is preliminary data.</text>
</comment>
<feature type="region of interest" description="Disordered" evidence="1">
    <location>
        <begin position="1"/>
        <end position="21"/>
    </location>
</feature>
<accession>A0A917WSU1</accession>
<dbReference type="AlphaFoldDB" id="A0A917WSU1"/>
<evidence type="ECO:0000313" key="4">
    <source>
        <dbReference type="Proteomes" id="UP000618460"/>
    </source>
</evidence>
<keyword evidence="2" id="KW-0812">Transmembrane</keyword>
<sequence>MNNDFEEKLRRYEEGKLNDSEEEEIENEIEKYTAISEYLTMENNALINELKQGMPVRNKEESMPAKQLKRKVNKRIIKMTAISVVSILIILTIAKFLTTTIATALFELDHKEAFVERETVVQLTAMFYPQFVSNNSGTKKFATTQQAVHVSLENIVGNTKVDETELNVHYSFGKPKQVTTEHLPLLGEASSQVNNFGDGFDILENAPEGTKARIKVVFSESLSVNQLRELKETLSTQINTLDITPLAAIGSDFVVANPSYYVFRPVYPYDSNNTAYYEDAIIKQELYENMDNEAHTESYISNLNLIKNNKELVNIMFYHTFADSTIDKIITNVKRDGVEYIGMYLTADSKELLSLKDHSEVDRIWVENIVVW</sequence>
<keyword evidence="2" id="KW-0472">Membrane</keyword>
<dbReference type="Proteomes" id="UP000618460">
    <property type="component" value="Unassembled WGS sequence"/>
</dbReference>
<name>A0A917WSU1_9BACI</name>
<dbReference type="EMBL" id="BMLG01000005">
    <property type="protein sequence ID" value="GGM28722.1"/>
    <property type="molecule type" value="Genomic_DNA"/>
</dbReference>
<gene>
    <name evidence="3" type="ORF">GCM10011351_13390</name>
</gene>
<protein>
    <recommendedName>
        <fullName evidence="5">Sigma factor regulator C-terminal domain-containing protein</fullName>
    </recommendedName>
</protein>
<keyword evidence="2" id="KW-1133">Transmembrane helix</keyword>
<reference evidence="3" key="1">
    <citation type="journal article" date="2014" name="Int. J. Syst. Evol. Microbiol.">
        <title>Complete genome sequence of Corynebacterium casei LMG S-19264T (=DSM 44701T), isolated from a smear-ripened cheese.</title>
        <authorList>
            <consortium name="US DOE Joint Genome Institute (JGI-PGF)"/>
            <person name="Walter F."/>
            <person name="Albersmeier A."/>
            <person name="Kalinowski J."/>
            <person name="Ruckert C."/>
        </authorList>
    </citation>
    <scope>NUCLEOTIDE SEQUENCE</scope>
    <source>
        <strain evidence="3">CGMCC 1.6333</strain>
    </source>
</reference>
<dbReference type="RefSeq" id="WP_117154047.1">
    <property type="nucleotide sequence ID" value="NZ_BMLG01000005.1"/>
</dbReference>
<evidence type="ECO:0000313" key="3">
    <source>
        <dbReference type="EMBL" id="GGM28722.1"/>
    </source>
</evidence>
<evidence type="ECO:0000256" key="2">
    <source>
        <dbReference type="SAM" id="Phobius"/>
    </source>
</evidence>
<organism evidence="3 4">
    <name type="scientific">Paraliobacillus quinghaiensis</name>
    <dbReference type="NCBI Taxonomy" id="470815"/>
    <lineage>
        <taxon>Bacteria</taxon>
        <taxon>Bacillati</taxon>
        <taxon>Bacillota</taxon>
        <taxon>Bacilli</taxon>
        <taxon>Bacillales</taxon>
        <taxon>Bacillaceae</taxon>
        <taxon>Paraliobacillus</taxon>
    </lineage>
</organism>
<feature type="compositionally biased region" description="Basic and acidic residues" evidence="1">
    <location>
        <begin position="1"/>
        <end position="19"/>
    </location>
</feature>
<evidence type="ECO:0000256" key="1">
    <source>
        <dbReference type="SAM" id="MobiDB-lite"/>
    </source>
</evidence>
<evidence type="ECO:0008006" key="5">
    <source>
        <dbReference type="Google" id="ProtNLM"/>
    </source>
</evidence>
<keyword evidence="4" id="KW-1185">Reference proteome</keyword>
<dbReference type="OrthoDB" id="2730366at2"/>
<proteinExistence type="predicted"/>
<reference evidence="3" key="2">
    <citation type="submission" date="2020-09" db="EMBL/GenBank/DDBJ databases">
        <authorList>
            <person name="Sun Q."/>
            <person name="Zhou Y."/>
        </authorList>
    </citation>
    <scope>NUCLEOTIDE SEQUENCE</scope>
    <source>
        <strain evidence="3">CGMCC 1.6333</strain>
    </source>
</reference>